<keyword evidence="1" id="KW-0732">Signal</keyword>
<dbReference type="EMBL" id="CDSF01000105">
    <property type="protein sequence ID" value="CEP00938.1"/>
    <property type="molecule type" value="Genomic_DNA"/>
</dbReference>
<evidence type="ECO:0000313" key="5">
    <source>
        <dbReference type="Proteomes" id="UP000290189"/>
    </source>
</evidence>
<name>A0A0G4IZY3_PLABS</name>
<organism evidence="2 4">
    <name type="scientific">Plasmodiophora brassicae</name>
    <name type="common">Clubroot disease agent</name>
    <dbReference type="NCBI Taxonomy" id="37360"/>
    <lineage>
        <taxon>Eukaryota</taxon>
        <taxon>Sar</taxon>
        <taxon>Rhizaria</taxon>
        <taxon>Endomyxa</taxon>
        <taxon>Phytomyxea</taxon>
        <taxon>Plasmodiophorida</taxon>
        <taxon>Plasmodiophoridae</taxon>
        <taxon>Plasmodiophora</taxon>
    </lineage>
</organism>
<sequence>MSAAPAKQFRSRMKLVCGVVALALVSGALSAEFSCDNSTLIYVVDDPNNQTEAFSASNPFAGGIVLTHINNATSTYHWSASNKTWVKDASPVQQCNVSVITDHDTFPKCLNVSGMPFCQAPPELIVKQRARTNLTTAEIRSQPPIVSLVCETPNTAFLNVVLGQLGSRFLTAYANEQVLKQQPEYNSNTVSFITALSNKTSCNA</sequence>
<accession>A0A0G4IZY3</accession>
<proteinExistence type="predicted"/>
<dbReference type="AlphaFoldDB" id="A0A0G4IZY3"/>
<feature type="signal peptide" evidence="1">
    <location>
        <begin position="1"/>
        <end position="30"/>
    </location>
</feature>
<evidence type="ECO:0000256" key="1">
    <source>
        <dbReference type="SAM" id="SignalP"/>
    </source>
</evidence>
<protein>
    <submittedName>
        <fullName evidence="2">Uncharacterized protein</fullName>
    </submittedName>
</protein>
<gene>
    <name evidence="2" type="ORF">PBRA_008250</name>
    <name evidence="3" type="ORF">PLBR_LOCUS8180</name>
</gene>
<evidence type="ECO:0000313" key="3">
    <source>
        <dbReference type="EMBL" id="SPR00965.1"/>
    </source>
</evidence>
<feature type="chain" id="PRO_5036293186" evidence="1">
    <location>
        <begin position="31"/>
        <end position="204"/>
    </location>
</feature>
<keyword evidence="4" id="KW-1185">Reference proteome</keyword>
<dbReference type="EMBL" id="OVEO01000016">
    <property type="protein sequence ID" value="SPR00965.1"/>
    <property type="molecule type" value="Genomic_DNA"/>
</dbReference>
<keyword evidence="3" id="KW-0496">Mitochondrion</keyword>
<evidence type="ECO:0000313" key="2">
    <source>
        <dbReference type="EMBL" id="CEP00938.1"/>
    </source>
</evidence>
<evidence type="ECO:0000313" key="4">
    <source>
        <dbReference type="Proteomes" id="UP000039324"/>
    </source>
</evidence>
<reference evidence="2 4" key="1">
    <citation type="submission" date="2015-02" db="EMBL/GenBank/DDBJ databases">
        <authorList>
            <person name="Chooi Y.-H."/>
        </authorList>
    </citation>
    <scope>NUCLEOTIDE SEQUENCE [LARGE SCALE GENOMIC DNA]</scope>
    <source>
        <strain evidence="2">E3</strain>
    </source>
</reference>
<dbReference type="Proteomes" id="UP000039324">
    <property type="component" value="Unassembled WGS sequence"/>
</dbReference>
<dbReference type="Proteomes" id="UP000290189">
    <property type="component" value="Unassembled WGS sequence"/>
</dbReference>
<geneLocation type="mitochondrion" evidence="3"/>
<reference evidence="3 5" key="2">
    <citation type="submission" date="2018-03" db="EMBL/GenBank/DDBJ databases">
        <authorList>
            <person name="Fogelqvist J."/>
        </authorList>
    </citation>
    <scope>NUCLEOTIDE SEQUENCE [LARGE SCALE GENOMIC DNA]</scope>
</reference>